<protein>
    <submittedName>
        <fullName evidence="1">Uncharacterized protein</fullName>
    </submittedName>
</protein>
<organism evidence="1 2">
    <name type="scientific">Blattamonas nauphoetae</name>
    <dbReference type="NCBI Taxonomy" id="2049346"/>
    <lineage>
        <taxon>Eukaryota</taxon>
        <taxon>Metamonada</taxon>
        <taxon>Preaxostyla</taxon>
        <taxon>Oxymonadida</taxon>
        <taxon>Blattamonas</taxon>
    </lineage>
</organism>
<accession>A0ABQ9WPF2</accession>
<evidence type="ECO:0000313" key="2">
    <source>
        <dbReference type="Proteomes" id="UP001281761"/>
    </source>
</evidence>
<evidence type="ECO:0000313" key="1">
    <source>
        <dbReference type="EMBL" id="KAK2941345.1"/>
    </source>
</evidence>
<dbReference type="EMBL" id="JARBJD010000516">
    <property type="protein sequence ID" value="KAK2941345.1"/>
    <property type="molecule type" value="Genomic_DNA"/>
</dbReference>
<keyword evidence="2" id="KW-1185">Reference proteome</keyword>
<gene>
    <name evidence="1" type="ORF">BLNAU_23751</name>
</gene>
<reference evidence="1 2" key="1">
    <citation type="journal article" date="2022" name="bioRxiv">
        <title>Genomics of Preaxostyla Flagellates Illuminates Evolutionary Transitions and the Path Towards Mitochondrial Loss.</title>
        <authorList>
            <person name="Novak L.V.F."/>
            <person name="Treitli S.C."/>
            <person name="Pyrih J."/>
            <person name="Halakuc P."/>
            <person name="Pipaliya S.V."/>
            <person name="Vacek V."/>
            <person name="Brzon O."/>
            <person name="Soukal P."/>
            <person name="Eme L."/>
            <person name="Dacks J.B."/>
            <person name="Karnkowska A."/>
            <person name="Elias M."/>
            <person name="Hampl V."/>
        </authorList>
    </citation>
    <scope>NUCLEOTIDE SEQUENCE [LARGE SCALE GENOMIC DNA]</scope>
    <source>
        <strain evidence="1">NAU3</strain>
        <tissue evidence="1">Gut</tissue>
    </source>
</reference>
<comment type="caution">
    <text evidence="1">The sequence shown here is derived from an EMBL/GenBank/DDBJ whole genome shotgun (WGS) entry which is preliminary data.</text>
</comment>
<proteinExistence type="predicted"/>
<dbReference type="Proteomes" id="UP001281761">
    <property type="component" value="Unassembled WGS sequence"/>
</dbReference>
<name>A0ABQ9WPF2_9EUKA</name>
<sequence length="148" mass="15810">MLDEEATTPSDVITATAGQIIILPSRKQTADDMFIFSSHLTGQEVSVAPTTEGAVHANPSQASFHLIGVRSTCEAAEEGEPDRDGVTLSSHPDIQPLLPSWSDSAFSSLMFIEIIRADGGESEHARADDTEILSVNPLSFCHQLSCSI</sequence>